<dbReference type="EMBL" id="CM056810">
    <property type="protein sequence ID" value="KAJ8642968.1"/>
    <property type="molecule type" value="Genomic_DNA"/>
</dbReference>
<gene>
    <name evidence="1" type="ORF">MRB53_004716</name>
</gene>
<keyword evidence="2" id="KW-1185">Reference proteome</keyword>
<dbReference type="Proteomes" id="UP001234297">
    <property type="component" value="Chromosome 2"/>
</dbReference>
<accession>A0ACC2MBI4</accession>
<organism evidence="1 2">
    <name type="scientific">Persea americana</name>
    <name type="common">Avocado</name>
    <dbReference type="NCBI Taxonomy" id="3435"/>
    <lineage>
        <taxon>Eukaryota</taxon>
        <taxon>Viridiplantae</taxon>
        <taxon>Streptophyta</taxon>
        <taxon>Embryophyta</taxon>
        <taxon>Tracheophyta</taxon>
        <taxon>Spermatophyta</taxon>
        <taxon>Magnoliopsida</taxon>
        <taxon>Magnoliidae</taxon>
        <taxon>Laurales</taxon>
        <taxon>Lauraceae</taxon>
        <taxon>Persea</taxon>
    </lineage>
</organism>
<evidence type="ECO:0000313" key="1">
    <source>
        <dbReference type="EMBL" id="KAJ8642968.1"/>
    </source>
</evidence>
<evidence type="ECO:0000313" key="2">
    <source>
        <dbReference type="Proteomes" id="UP001234297"/>
    </source>
</evidence>
<protein>
    <submittedName>
        <fullName evidence="1">Uncharacterized protein</fullName>
    </submittedName>
</protein>
<reference evidence="1 2" key="1">
    <citation type="journal article" date="2022" name="Hortic Res">
        <title>A haplotype resolved chromosomal level avocado genome allows analysis of novel avocado genes.</title>
        <authorList>
            <person name="Nath O."/>
            <person name="Fletcher S.J."/>
            <person name="Hayward A."/>
            <person name="Shaw L.M."/>
            <person name="Masouleh A.K."/>
            <person name="Furtado A."/>
            <person name="Henry R.J."/>
            <person name="Mitter N."/>
        </authorList>
    </citation>
    <scope>NUCLEOTIDE SEQUENCE [LARGE SCALE GENOMIC DNA]</scope>
    <source>
        <strain evidence="2">cv. Hass</strain>
    </source>
</reference>
<name>A0ACC2MBI4_PERAE</name>
<comment type="caution">
    <text evidence="1">The sequence shown here is derived from an EMBL/GenBank/DDBJ whole genome shotgun (WGS) entry which is preliminary data.</text>
</comment>
<proteinExistence type="predicted"/>
<sequence>MGGDGTPGSNNGVTEPSSLRSVRSSARPTLIKIELLEPAVRGTLNVLKACSETGVERVVVVSSTSAVLLNPNWPPNRPMDEDCWSDVDYCRESQTELLEPAVRGTLNVLKACSETGVERVVVVSSTGAVVLNPNWPPNKPMDEDCWTDIDYCKEICQLLLRLRFVYLFAIDPRWDAADRNWTIRTRWRSAKSGPSSLRTPSAIDTR</sequence>